<proteinExistence type="predicted"/>
<comment type="caution">
    <text evidence="1">The sequence shown here is derived from an EMBL/GenBank/DDBJ whole genome shotgun (WGS) entry which is preliminary data.</text>
</comment>
<gene>
    <name evidence="1" type="ORF">MNOR_LOCUS10527</name>
</gene>
<accession>A0AAV2QAU1</accession>
<protein>
    <recommendedName>
        <fullName evidence="3">Reverse transcriptase</fullName>
    </recommendedName>
</protein>
<keyword evidence="2" id="KW-1185">Reference proteome</keyword>
<evidence type="ECO:0008006" key="3">
    <source>
        <dbReference type="Google" id="ProtNLM"/>
    </source>
</evidence>
<reference evidence="1 2" key="1">
    <citation type="submission" date="2024-05" db="EMBL/GenBank/DDBJ databases">
        <authorList>
            <person name="Wallberg A."/>
        </authorList>
    </citation>
    <scope>NUCLEOTIDE SEQUENCE [LARGE SCALE GENOMIC DNA]</scope>
</reference>
<name>A0AAV2QAU1_MEGNR</name>
<sequence length="454" mass="49783">MEHDGVSSIYGGPSTNRVGTIAPVVVASIRSSTGPDSPSSAGRILCPVAGCPEASTSSGKQFRGFGGIKIHINAHCTGYLSGAVPAEFLKYHRYSQCPVCDKVIHLKYNGTCPKCRPTTRAKEQMNVLRGQAISQRNNSPSSSSQNYLEAESLPSLPSLSAVHDKFVPTIKNVPVKLRRLWSQCLARSLAQAVWSNNVASWIELQMLAKCTLCRPLRGGKSHSSQKLAWTRARLQRWLAGERAQLWLDIPHFKHPKPKNLTPSIVKKQQEDRCINLTSEGGYSNACKALVNPPPLGHTSEVRDQLEEKHPQATLPVDLSNFGNASNNLVPHADVDTTERCIRSFHRLSGGGPSGLRPIHIKNCLSTEYRDEVLERCTALINVMAKGDAPLIVAPFLAGATLTALPKKDNGIRPVAVGEVWRRLTAKFLCSAYKEQASSYFSLFKLVLHNQWAQK</sequence>
<dbReference type="AlphaFoldDB" id="A0AAV2QAU1"/>
<evidence type="ECO:0000313" key="1">
    <source>
        <dbReference type="EMBL" id="CAL4077907.1"/>
    </source>
</evidence>
<dbReference type="EMBL" id="CAXKWB010005341">
    <property type="protein sequence ID" value="CAL4077907.1"/>
    <property type="molecule type" value="Genomic_DNA"/>
</dbReference>
<evidence type="ECO:0000313" key="2">
    <source>
        <dbReference type="Proteomes" id="UP001497623"/>
    </source>
</evidence>
<organism evidence="1 2">
    <name type="scientific">Meganyctiphanes norvegica</name>
    <name type="common">Northern krill</name>
    <name type="synonym">Thysanopoda norvegica</name>
    <dbReference type="NCBI Taxonomy" id="48144"/>
    <lineage>
        <taxon>Eukaryota</taxon>
        <taxon>Metazoa</taxon>
        <taxon>Ecdysozoa</taxon>
        <taxon>Arthropoda</taxon>
        <taxon>Crustacea</taxon>
        <taxon>Multicrustacea</taxon>
        <taxon>Malacostraca</taxon>
        <taxon>Eumalacostraca</taxon>
        <taxon>Eucarida</taxon>
        <taxon>Euphausiacea</taxon>
        <taxon>Euphausiidae</taxon>
        <taxon>Meganyctiphanes</taxon>
    </lineage>
</organism>
<dbReference type="Proteomes" id="UP001497623">
    <property type="component" value="Unassembled WGS sequence"/>
</dbReference>